<dbReference type="PANTHER" id="PTHR24006:SF727">
    <property type="entry name" value="UBIQUITIN CARBOXYL-TERMINAL HYDROLASE 42"/>
    <property type="match status" value="1"/>
</dbReference>
<reference evidence="2 3" key="1">
    <citation type="submission" date="2019-04" db="EMBL/GenBank/DDBJ databases">
        <authorList>
            <consortium name="Wellcome Sanger Institute Data Sharing"/>
        </authorList>
    </citation>
    <scope>NUCLEOTIDE SEQUENCE [LARGE SCALE GENOMIC DNA]</scope>
</reference>
<dbReference type="GO" id="GO:0016579">
    <property type="term" value="P:protein deubiquitination"/>
    <property type="evidence" value="ECO:0007669"/>
    <property type="project" value="InterPro"/>
</dbReference>
<sequence>MGGNSTSCNMGSLETGVSKASDSCMGPTLGAAVFSSMESTSEEMLKEQGIDGIALPQKILFPAAEISLKWNQVHCIGAGLYNMGNTCFLNAALQCLTYTPPVANHMLSQEHSKTCREPDFCMMCTMQNHITQVFANSRDVIKPVSVVSQLKRIAEHFEFGDQEDVHEFLRYIVDAMQKSCLPFGRNIKMSKYDLKTTEETSNTFFLMKRHP</sequence>
<reference evidence="2" key="2">
    <citation type="submission" date="2025-08" db="UniProtKB">
        <authorList>
            <consortium name="Ensembl"/>
        </authorList>
    </citation>
    <scope>IDENTIFICATION</scope>
</reference>
<dbReference type="GO" id="GO:0005634">
    <property type="term" value="C:nucleus"/>
    <property type="evidence" value="ECO:0007669"/>
    <property type="project" value="TreeGrafter"/>
</dbReference>
<dbReference type="PROSITE" id="PS00972">
    <property type="entry name" value="USP_1"/>
    <property type="match status" value="1"/>
</dbReference>
<feature type="domain" description="USP" evidence="1">
    <location>
        <begin position="78"/>
        <end position="211"/>
    </location>
</feature>
<name>A0A8C9V666_SCLFO</name>
<organism evidence="2 3">
    <name type="scientific">Scleropages formosus</name>
    <name type="common">Asian bonytongue</name>
    <name type="synonym">Osteoglossum formosum</name>
    <dbReference type="NCBI Taxonomy" id="113540"/>
    <lineage>
        <taxon>Eukaryota</taxon>
        <taxon>Metazoa</taxon>
        <taxon>Chordata</taxon>
        <taxon>Craniata</taxon>
        <taxon>Vertebrata</taxon>
        <taxon>Euteleostomi</taxon>
        <taxon>Actinopterygii</taxon>
        <taxon>Neopterygii</taxon>
        <taxon>Teleostei</taxon>
        <taxon>Osteoglossocephala</taxon>
        <taxon>Osteoglossomorpha</taxon>
        <taxon>Osteoglossiformes</taxon>
        <taxon>Osteoglossidae</taxon>
        <taxon>Scleropages</taxon>
    </lineage>
</organism>
<dbReference type="OrthoDB" id="420187at2759"/>
<dbReference type="FunFam" id="3.90.70.10:FF:000119">
    <property type="entry name" value="Ubiquitin specific peptidase 36"/>
    <property type="match status" value="1"/>
</dbReference>
<evidence type="ECO:0000313" key="3">
    <source>
        <dbReference type="Proteomes" id="UP000694397"/>
    </source>
</evidence>
<accession>A0A8C9V666</accession>
<dbReference type="GO" id="GO:0005829">
    <property type="term" value="C:cytosol"/>
    <property type="evidence" value="ECO:0007669"/>
    <property type="project" value="TreeGrafter"/>
</dbReference>
<dbReference type="InterPro" id="IPR028889">
    <property type="entry name" value="USP"/>
</dbReference>
<reference evidence="2" key="3">
    <citation type="submission" date="2025-09" db="UniProtKB">
        <authorList>
            <consortium name="Ensembl"/>
        </authorList>
    </citation>
    <scope>IDENTIFICATION</scope>
</reference>
<dbReference type="Pfam" id="PF00443">
    <property type="entry name" value="UCH"/>
    <property type="match status" value="1"/>
</dbReference>
<keyword evidence="3" id="KW-1185">Reference proteome</keyword>
<dbReference type="InterPro" id="IPR050164">
    <property type="entry name" value="Peptidase_C19"/>
</dbReference>
<dbReference type="GO" id="GO:0004843">
    <property type="term" value="F:cysteine-type deubiquitinase activity"/>
    <property type="evidence" value="ECO:0007669"/>
    <property type="project" value="InterPro"/>
</dbReference>
<dbReference type="Proteomes" id="UP000694397">
    <property type="component" value="Chromosome 20"/>
</dbReference>
<dbReference type="GO" id="GO:0042981">
    <property type="term" value="P:regulation of apoptotic process"/>
    <property type="evidence" value="ECO:0007669"/>
    <property type="project" value="TreeGrafter"/>
</dbReference>
<dbReference type="InterPro" id="IPR018200">
    <property type="entry name" value="USP_CS"/>
</dbReference>
<evidence type="ECO:0000313" key="2">
    <source>
        <dbReference type="Ensembl" id="ENSSFOP00015028833.2"/>
    </source>
</evidence>
<dbReference type="SUPFAM" id="SSF54001">
    <property type="entry name" value="Cysteine proteinases"/>
    <property type="match status" value="1"/>
</dbReference>
<evidence type="ECO:0000259" key="1">
    <source>
        <dbReference type="PROSITE" id="PS50235"/>
    </source>
</evidence>
<dbReference type="InterPro" id="IPR001394">
    <property type="entry name" value="Peptidase_C19_UCH"/>
</dbReference>
<dbReference type="PROSITE" id="PS50235">
    <property type="entry name" value="USP_3"/>
    <property type="match status" value="1"/>
</dbReference>
<protein>
    <recommendedName>
        <fullName evidence="1">USP domain-containing protein</fullName>
    </recommendedName>
</protein>
<proteinExistence type="predicted"/>
<dbReference type="Gene3D" id="3.90.70.10">
    <property type="entry name" value="Cysteine proteinases"/>
    <property type="match status" value="1"/>
</dbReference>
<dbReference type="InterPro" id="IPR038765">
    <property type="entry name" value="Papain-like_cys_pep_sf"/>
</dbReference>
<dbReference type="AlphaFoldDB" id="A0A8C9V666"/>
<dbReference type="PANTHER" id="PTHR24006">
    <property type="entry name" value="UBIQUITIN CARBOXYL-TERMINAL HYDROLASE"/>
    <property type="match status" value="1"/>
</dbReference>
<dbReference type="Ensembl" id="ENSSFOT00015029161.2">
    <property type="protein sequence ID" value="ENSSFOP00015028833.2"/>
    <property type="gene ID" value="ENSSFOG00015018518.2"/>
</dbReference>
<dbReference type="GeneTree" id="ENSGT00940000154596"/>